<evidence type="ECO:0000313" key="5">
    <source>
        <dbReference type="Proteomes" id="UP000186400"/>
    </source>
</evidence>
<name>A0A1N6SZK2_9SPIO</name>
<evidence type="ECO:0000313" key="4">
    <source>
        <dbReference type="EMBL" id="SIQ46568.1"/>
    </source>
</evidence>
<evidence type="ECO:0000256" key="2">
    <source>
        <dbReference type="ARBA" id="ARBA00023315"/>
    </source>
</evidence>
<dbReference type="InterPro" id="IPR016181">
    <property type="entry name" value="Acyl_CoA_acyltransferase"/>
</dbReference>
<dbReference type="GO" id="GO:0016747">
    <property type="term" value="F:acyltransferase activity, transferring groups other than amino-acyl groups"/>
    <property type="evidence" value="ECO:0007669"/>
    <property type="project" value="InterPro"/>
</dbReference>
<dbReference type="Proteomes" id="UP000186400">
    <property type="component" value="Unassembled WGS sequence"/>
</dbReference>
<dbReference type="PANTHER" id="PTHR43877:SF2">
    <property type="entry name" value="AMINOALKYLPHOSPHONATE N-ACETYLTRANSFERASE-RELATED"/>
    <property type="match status" value="1"/>
</dbReference>
<dbReference type="CDD" id="cd04301">
    <property type="entry name" value="NAT_SF"/>
    <property type="match status" value="1"/>
</dbReference>
<dbReference type="InterPro" id="IPR000182">
    <property type="entry name" value="GNAT_dom"/>
</dbReference>
<feature type="domain" description="N-acetyltransferase" evidence="3">
    <location>
        <begin position="3"/>
        <end position="139"/>
    </location>
</feature>
<gene>
    <name evidence="4" type="ORF">SAMN05920897_10961</name>
</gene>
<dbReference type="SUPFAM" id="SSF55729">
    <property type="entry name" value="Acyl-CoA N-acyltransferases (Nat)"/>
    <property type="match status" value="1"/>
</dbReference>
<accession>A0A1N6SZK2</accession>
<keyword evidence="5" id="KW-1185">Reference proteome</keyword>
<sequence>MEVRIVPFTEAETEIRSIRDQVFGSEQGVPRDIDWDGEDCFCTHALAMQDATTPVGTGRLQRDGKIGRMAVLPAWRGRGTGGLILTALLEAARHQGLDQVYLHAQLRAVSFYRSYGFQPEGPEFTEADLQHIRMTRTIAERS</sequence>
<evidence type="ECO:0000256" key="1">
    <source>
        <dbReference type="ARBA" id="ARBA00022679"/>
    </source>
</evidence>
<dbReference type="AlphaFoldDB" id="A0A1N6SZK2"/>
<protein>
    <submittedName>
        <fullName evidence="4">Predicted N-acyltransferase, GNAT family</fullName>
    </submittedName>
</protein>
<dbReference type="OrthoDB" id="370477at2"/>
<dbReference type="Pfam" id="PF13673">
    <property type="entry name" value="Acetyltransf_10"/>
    <property type="match status" value="1"/>
</dbReference>
<dbReference type="RefSeq" id="WP_076488777.1">
    <property type="nucleotide sequence ID" value="NZ_FTMS01000009.1"/>
</dbReference>
<keyword evidence="1 4" id="KW-0808">Transferase</keyword>
<dbReference type="EMBL" id="FTMS01000009">
    <property type="protein sequence ID" value="SIQ46568.1"/>
    <property type="molecule type" value="Genomic_DNA"/>
</dbReference>
<dbReference type="PROSITE" id="PS51186">
    <property type="entry name" value="GNAT"/>
    <property type="match status" value="1"/>
</dbReference>
<dbReference type="InterPro" id="IPR050832">
    <property type="entry name" value="Bact_Acetyltransf"/>
</dbReference>
<dbReference type="Gene3D" id="3.40.630.30">
    <property type="match status" value="1"/>
</dbReference>
<dbReference type="STRING" id="159291.SAMN05920897_10961"/>
<dbReference type="PANTHER" id="PTHR43877">
    <property type="entry name" value="AMINOALKYLPHOSPHONATE N-ACETYLTRANSFERASE-RELATED-RELATED"/>
    <property type="match status" value="1"/>
</dbReference>
<proteinExistence type="predicted"/>
<evidence type="ECO:0000259" key="3">
    <source>
        <dbReference type="PROSITE" id="PS51186"/>
    </source>
</evidence>
<keyword evidence="2 4" id="KW-0012">Acyltransferase</keyword>
<organism evidence="4 5">
    <name type="scientific">Alkalispirochaeta americana</name>
    <dbReference type="NCBI Taxonomy" id="159291"/>
    <lineage>
        <taxon>Bacteria</taxon>
        <taxon>Pseudomonadati</taxon>
        <taxon>Spirochaetota</taxon>
        <taxon>Spirochaetia</taxon>
        <taxon>Spirochaetales</taxon>
        <taxon>Spirochaetaceae</taxon>
        <taxon>Alkalispirochaeta</taxon>
    </lineage>
</organism>
<reference evidence="4 5" key="1">
    <citation type="submission" date="2017-01" db="EMBL/GenBank/DDBJ databases">
        <authorList>
            <person name="Mah S.A."/>
            <person name="Swanson W.J."/>
            <person name="Moy G.W."/>
            <person name="Vacquier V.D."/>
        </authorList>
    </citation>
    <scope>NUCLEOTIDE SEQUENCE [LARGE SCALE GENOMIC DNA]</scope>
    <source>
        <strain evidence="4 5">ASpG1</strain>
    </source>
</reference>